<evidence type="ECO:0000313" key="1">
    <source>
        <dbReference type="EMBL" id="BDI31449.1"/>
    </source>
</evidence>
<evidence type="ECO:0000313" key="2">
    <source>
        <dbReference type="Proteomes" id="UP000287394"/>
    </source>
</evidence>
<dbReference type="AlphaFoldDB" id="A0A402CY53"/>
<dbReference type="RefSeq" id="WP_119322270.1">
    <property type="nucleotide sequence ID" value="NZ_AP025739.1"/>
</dbReference>
<dbReference type="Proteomes" id="UP000287394">
    <property type="component" value="Chromosome"/>
</dbReference>
<proteinExistence type="predicted"/>
<sequence length="101" mass="10605">MKELITIHQANLLMLALLIAAPAIGVMWGGAVKKIGRGALVGLLIGAGNYALWTVYNAITDRLGLDTVKNLVTNLALFIAVGAAAGFAAAWFGRRRTDSNP</sequence>
<dbReference type="EMBL" id="AP025739">
    <property type="protein sequence ID" value="BDI31449.1"/>
    <property type="molecule type" value="Genomic_DNA"/>
</dbReference>
<protein>
    <submittedName>
        <fullName evidence="1">Uncharacterized protein</fullName>
    </submittedName>
</protein>
<gene>
    <name evidence="1" type="ORF">CCAX7_35000</name>
</gene>
<reference evidence="1 2" key="1">
    <citation type="journal article" date="2019" name="Int. J. Syst. Evol. Microbiol.">
        <title>Capsulimonas corticalis gen. nov., sp. nov., an aerobic capsulated bacterium, of a novel bacterial order, Capsulimonadales ord. nov., of the class Armatimonadia of the phylum Armatimonadetes.</title>
        <authorList>
            <person name="Li J."/>
            <person name="Kudo C."/>
            <person name="Tonouchi A."/>
        </authorList>
    </citation>
    <scope>NUCLEOTIDE SEQUENCE [LARGE SCALE GENOMIC DNA]</scope>
    <source>
        <strain evidence="1 2">AX-7</strain>
    </source>
</reference>
<dbReference type="KEGG" id="ccot:CCAX7_35000"/>
<name>A0A402CY53_9BACT</name>
<accession>A0A402CY53</accession>
<organism evidence="1 2">
    <name type="scientific">Capsulimonas corticalis</name>
    <dbReference type="NCBI Taxonomy" id="2219043"/>
    <lineage>
        <taxon>Bacteria</taxon>
        <taxon>Bacillati</taxon>
        <taxon>Armatimonadota</taxon>
        <taxon>Armatimonadia</taxon>
        <taxon>Capsulimonadales</taxon>
        <taxon>Capsulimonadaceae</taxon>
        <taxon>Capsulimonas</taxon>
    </lineage>
</organism>
<keyword evidence="2" id="KW-1185">Reference proteome</keyword>